<dbReference type="PANTHER" id="PTHR37984:SF12">
    <property type="entry name" value="RIBONUCLEASE H"/>
    <property type="match status" value="1"/>
</dbReference>
<feature type="domain" description="Integrase catalytic" evidence="1">
    <location>
        <begin position="1"/>
        <end position="80"/>
    </location>
</feature>
<dbReference type="InterPro" id="IPR012337">
    <property type="entry name" value="RNaseH-like_sf"/>
</dbReference>
<dbReference type="PANTHER" id="PTHR37984">
    <property type="entry name" value="PROTEIN CBG26694"/>
    <property type="match status" value="1"/>
</dbReference>
<dbReference type="AlphaFoldDB" id="A0AAE1HCN4"/>
<dbReference type="EMBL" id="JAHWGI010000968">
    <property type="protein sequence ID" value="KAK3918881.1"/>
    <property type="molecule type" value="Genomic_DNA"/>
</dbReference>
<accession>A0AAE1HCN4</accession>
<gene>
    <name evidence="2" type="ORF">KUF71_001005</name>
</gene>
<name>A0AAE1HCN4_9NEOP</name>
<dbReference type="SUPFAM" id="SSF53098">
    <property type="entry name" value="Ribonuclease H-like"/>
    <property type="match status" value="1"/>
</dbReference>
<evidence type="ECO:0000259" key="1">
    <source>
        <dbReference type="PROSITE" id="PS50994"/>
    </source>
</evidence>
<proteinExistence type="predicted"/>
<dbReference type="GO" id="GO:0015074">
    <property type="term" value="P:DNA integration"/>
    <property type="evidence" value="ECO:0007669"/>
    <property type="project" value="InterPro"/>
</dbReference>
<dbReference type="Gene3D" id="3.30.420.10">
    <property type="entry name" value="Ribonuclease H-like superfamily/Ribonuclease H"/>
    <property type="match status" value="1"/>
</dbReference>
<comment type="caution">
    <text evidence="2">The sequence shown here is derived from an EMBL/GenBank/DDBJ whole genome shotgun (WGS) entry which is preliminary data.</text>
</comment>
<dbReference type="InterPro" id="IPR001584">
    <property type="entry name" value="Integrase_cat-core"/>
</dbReference>
<evidence type="ECO:0000313" key="2">
    <source>
        <dbReference type="EMBL" id="KAK3918881.1"/>
    </source>
</evidence>
<dbReference type="PROSITE" id="PS50994">
    <property type="entry name" value="INTEGRASE"/>
    <property type="match status" value="1"/>
</dbReference>
<sequence length="255" mass="28024">MSKYVLSLFGIRKSSSLALHPASNGKVERFMQVITSHLARMVSQDQSHWDEVLPLVMMTCRATQHAATKYSPAEVMFGTNTTLPANLVRPLPTDMEGPAQPALYPAWLRDTLRRVHEDVRQNNSTAQVQDKEYYDAAGTNNPIRVGQEVWLWSPRRRRGRCPRLDTSWVGLSGGESPVGRHGEDLAFVRDGGKKTQVAHARAPSPLPPPPAPSIPAEVTLTSPAAPPWSLADLDAMYDMELEVGDLFGDDGGSVM</sequence>
<dbReference type="Proteomes" id="UP001219518">
    <property type="component" value="Unassembled WGS sequence"/>
</dbReference>
<dbReference type="GO" id="GO:0003676">
    <property type="term" value="F:nucleic acid binding"/>
    <property type="evidence" value="ECO:0007669"/>
    <property type="project" value="InterPro"/>
</dbReference>
<organism evidence="2 3">
    <name type="scientific">Frankliniella fusca</name>
    <dbReference type="NCBI Taxonomy" id="407009"/>
    <lineage>
        <taxon>Eukaryota</taxon>
        <taxon>Metazoa</taxon>
        <taxon>Ecdysozoa</taxon>
        <taxon>Arthropoda</taxon>
        <taxon>Hexapoda</taxon>
        <taxon>Insecta</taxon>
        <taxon>Pterygota</taxon>
        <taxon>Neoptera</taxon>
        <taxon>Paraneoptera</taxon>
        <taxon>Thysanoptera</taxon>
        <taxon>Terebrantia</taxon>
        <taxon>Thripoidea</taxon>
        <taxon>Thripidae</taxon>
        <taxon>Frankliniella</taxon>
    </lineage>
</organism>
<dbReference type="InterPro" id="IPR050951">
    <property type="entry name" value="Retrovirus_Pol_polyprotein"/>
</dbReference>
<reference evidence="2" key="1">
    <citation type="submission" date="2021-07" db="EMBL/GenBank/DDBJ databases">
        <authorList>
            <person name="Catto M.A."/>
            <person name="Jacobson A."/>
            <person name="Kennedy G."/>
            <person name="Labadie P."/>
            <person name="Hunt B.G."/>
            <person name="Srinivasan R."/>
        </authorList>
    </citation>
    <scope>NUCLEOTIDE SEQUENCE</scope>
    <source>
        <strain evidence="2">PL_HMW_Pooled</strain>
        <tissue evidence="2">Head</tissue>
    </source>
</reference>
<keyword evidence="3" id="KW-1185">Reference proteome</keyword>
<protein>
    <submittedName>
        <fullName evidence="2">Pro-Pol polyprotein</fullName>
    </submittedName>
</protein>
<dbReference type="InterPro" id="IPR036397">
    <property type="entry name" value="RNaseH_sf"/>
</dbReference>
<evidence type="ECO:0000313" key="3">
    <source>
        <dbReference type="Proteomes" id="UP001219518"/>
    </source>
</evidence>
<reference evidence="2" key="2">
    <citation type="journal article" date="2023" name="BMC Genomics">
        <title>Pest status, molecular evolution, and epigenetic factors derived from the genome assembly of Frankliniella fusca, a thysanopteran phytovirus vector.</title>
        <authorList>
            <person name="Catto M.A."/>
            <person name="Labadie P.E."/>
            <person name="Jacobson A.L."/>
            <person name="Kennedy G.G."/>
            <person name="Srinivasan R."/>
            <person name="Hunt B.G."/>
        </authorList>
    </citation>
    <scope>NUCLEOTIDE SEQUENCE</scope>
    <source>
        <strain evidence="2">PL_HMW_Pooled</strain>
    </source>
</reference>